<dbReference type="Proteomes" id="UP000248557">
    <property type="component" value="Unassembled WGS sequence"/>
</dbReference>
<dbReference type="EMBL" id="NGJK01000093">
    <property type="protein sequence ID" value="RAP02422.1"/>
    <property type="molecule type" value="Genomic_DNA"/>
</dbReference>
<dbReference type="RefSeq" id="WP_048059781.1">
    <property type="nucleotide sequence ID" value="NZ_CATZXA010000099.1"/>
</dbReference>
<name>A0A328PWW1_9EURY</name>
<evidence type="ECO:0000313" key="1">
    <source>
        <dbReference type="EMBL" id="RAP02422.1"/>
    </source>
</evidence>
<proteinExistence type="predicted"/>
<evidence type="ECO:0000313" key="2">
    <source>
        <dbReference type="Proteomes" id="UP000248557"/>
    </source>
</evidence>
<protein>
    <submittedName>
        <fullName evidence="1">Uncharacterized protein</fullName>
    </submittedName>
</protein>
<gene>
    <name evidence="1" type="ORF">CA615_07745</name>
</gene>
<dbReference type="AlphaFoldDB" id="A0A328PWW1"/>
<reference evidence="1 2" key="1">
    <citation type="submission" date="2017-05" db="EMBL/GenBank/DDBJ databases">
        <title>Host range expansion of the Methanosphaera genus to humans and monogastric animals involves recent and extensive reduction in genome content.</title>
        <authorList>
            <person name="Hoedt E.C."/>
            <person name="Volmer J.G."/>
            <person name="Parks D.H."/>
            <person name="Rosewarne C.P."/>
            <person name="Denman S.E."/>
            <person name="Mcsweeney C.S."/>
            <person name="O Cuiv P."/>
            <person name="Hugenholtz P."/>
            <person name="Tyson G.W."/>
            <person name="Morrison M."/>
        </authorList>
    </citation>
    <scope>NUCLEOTIDE SEQUENCE [LARGE SCALE GENOMIC DNA]</scope>
    <source>
        <strain evidence="1 2">PA5</strain>
    </source>
</reference>
<sequence length="293" mass="34240">MFYNCPFCGNNLNMDEGGICSNCNNELVVINNKIYIKNLYESLYAMNDSINTTMEDAQTTKEEIEFYLNHPSRIFMLSKSEKQKILNDISTQKKALVNFTDSLYDIVNDPIQVQALKSMDDIFGDMETKLNDALLMAREQMVITTQYESLVKSDDYKNTNAEFEVREYHEIIDNFYNGLLEEDIDDFEESKHELDCNPQLQDTFLNNVLDTEKELTSTKEILLNEFTTEKLYYLKQYDDVCGDIEEKLQRTYSKMDEILEVIDRIKTYINSLKNKEEVEDSNLSLNNGRVLDL</sequence>
<organism evidence="1 2">
    <name type="scientific">Methanosphaera stadtmanae</name>
    <dbReference type="NCBI Taxonomy" id="2317"/>
    <lineage>
        <taxon>Archaea</taxon>
        <taxon>Methanobacteriati</taxon>
        <taxon>Methanobacteriota</taxon>
        <taxon>Methanomada group</taxon>
        <taxon>Methanobacteria</taxon>
        <taxon>Methanobacteriales</taxon>
        <taxon>Methanobacteriaceae</taxon>
        <taxon>Methanosphaera</taxon>
    </lineage>
</organism>
<comment type="caution">
    <text evidence="1">The sequence shown here is derived from an EMBL/GenBank/DDBJ whole genome shotgun (WGS) entry which is preliminary data.</text>
</comment>
<dbReference type="GeneID" id="3854851"/>
<accession>A0A328PWW1</accession>